<evidence type="ECO:0000259" key="1">
    <source>
        <dbReference type="Pfam" id="PF20167"/>
    </source>
</evidence>
<dbReference type="Pfam" id="PF20167">
    <property type="entry name" value="Transposase_32"/>
    <property type="match status" value="1"/>
</dbReference>
<keyword evidence="3" id="KW-1185">Reference proteome</keyword>
<evidence type="ECO:0000313" key="2">
    <source>
        <dbReference type="EMBL" id="GAA0142302.1"/>
    </source>
</evidence>
<dbReference type="EMBL" id="BAABME010000382">
    <property type="protein sequence ID" value="GAA0142302.1"/>
    <property type="molecule type" value="Genomic_DNA"/>
</dbReference>
<sequence>MKVNHNRNIINNSLIAKYVQDVPIEGVDFCSEEHEGKRKFMCARNILPERFLSEVTYNNQTYIYILQDARLLGIQYEIGPYWPQLVREFVSNLSEEIADPTNSMFLKVKLRELTGNALTAWTIKGQLEASNLSLKYDVLHKAFISNIIPTSNNTNVNEALGRMLYVMESNQLLNMGKVIFDQIVDHSITSAKLNPIGFPSLICSMLITHHPTILKNEDGFGEDPKSLTISD</sequence>
<organism evidence="2 3">
    <name type="scientific">Lithospermum erythrorhizon</name>
    <name type="common">Purple gromwell</name>
    <name type="synonym">Lithospermum officinale var. erythrorhizon</name>
    <dbReference type="NCBI Taxonomy" id="34254"/>
    <lineage>
        <taxon>Eukaryota</taxon>
        <taxon>Viridiplantae</taxon>
        <taxon>Streptophyta</taxon>
        <taxon>Embryophyta</taxon>
        <taxon>Tracheophyta</taxon>
        <taxon>Spermatophyta</taxon>
        <taxon>Magnoliopsida</taxon>
        <taxon>eudicotyledons</taxon>
        <taxon>Gunneridae</taxon>
        <taxon>Pentapetalae</taxon>
        <taxon>asterids</taxon>
        <taxon>lamiids</taxon>
        <taxon>Boraginales</taxon>
        <taxon>Boraginaceae</taxon>
        <taxon>Boraginoideae</taxon>
        <taxon>Lithospermeae</taxon>
        <taxon>Lithospermum</taxon>
    </lineage>
</organism>
<protein>
    <recommendedName>
        <fullName evidence="1">Putative plant transposon protein domain-containing protein</fullName>
    </recommendedName>
</protein>
<name>A0AAV3NX64_LITER</name>
<gene>
    <name evidence="2" type="ORF">LIER_03234</name>
</gene>
<comment type="caution">
    <text evidence="2">The sequence shown here is derived from an EMBL/GenBank/DDBJ whole genome shotgun (WGS) entry which is preliminary data.</text>
</comment>
<evidence type="ECO:0000313" key="3">
    <source>
        <dbReference type="Proteomes" id="UP001454036"/>
    </source>
</evidence>
<dbReference type="InterPro" id="IPR046796">
    <property type="entry name" value="Transposase_32_dom"/>
</dbReference>
<dbReference type="AlphaFoldDB" id="A0AAV3NX64"/>
<feature type="domain" description="Putative plant transposon protein" evidence="1">
    <location>
        <begin position="80"/>
        <end position="205"/>
    </location>
</feature>
<dbReference type="Proteomes" id="UP001454036">
    <property type="component" value="Unassembled WGS sequence"/>
</dbReference>
<reference evidence="2 3" key="1">
    <citation type="submission" date="2024-01" db="EMBL/GenBank/DDBJ databases">
        <title>The complete chloroplast genome sequence of Lithospermum erythrorhizon: insights into the phylogenetic relationship among Boraginaceae species and the maternal lineages of purple gromwells.</title>
        <authorList>
            <person name="Okada T."/>
            <person name="Watanabe K."/>
        </authorList>
    </citation>
    <scope>NUCLEOTIDE SEQUENCE [LARGE SCALE GENOMIC DNA]</scope>
</reference>
<proteinExistence type="predicted"/>
<accession>A0AAV3NX64</accession>